<keyword evidence="2" id="KW-0732">Signal</keyword>
<accession>A0AAV4GCU2</accession>
<protein>
    <submittedName>
        <fullName evidence="3">Uncharacterized protein</fullName>
    </submittedName>
</protein>
<evidence type="ECO:0000313" key="4">
    <source>
        <dbReference type="Proteomes" id="UP000762676"/>
    </source>
</evidence>
<dbReference type="AlphaFoldDB" id="A0AAV4GCU2"/>
<sequence length="131" mass="13652">MGVVQLLLSFVVLSALLVVSSVGQGCLDPSVSGGCRICPSVFVVPPALRPPSARPSSALSRVFPGMPQNLCSISLITEMINEDDEDDDDSDGIDDGDGEDDDDEDDDVDDDDGDGDGDVDDGDDGDDDDDD</sequence>
<feature type="signal peptide" evidence="2">
    <location>
        <begin position="1"/>
        <end position="21"/>
    </location>
</feature>
<feature type="non-terminal residue" evidence="3">
    <location>
        <position position="131"/>
    </location>
</feature>
<evidence type="ECO:0000256" key="2">
    <source>
        <dbReference type="SAM" id="SignalP"/>
    </source>
</evidence>
<feature type="region of interest" description="Disordered" evidence="1">
    <location>
        <begin position="78"/>
        <end position="131"/>
    </location>
</feature>
<evidence type="ECO:0000256" key="1">
    <source>
        <dbReference type="SAM" id="MobiDB-lite"/>
    </source>
</evidence>
<dbReference type="Proteomes" id="UP000762676">
    <property type="component" value="Unassembled WGS sequence"/>
</dbReference>
<proteinExistence type="predicted"/>
<keyword evidence="4" id="KW-1185">Reference proteome</keyword>
<gene>
    <name evidence="3" type="ORF">ElyMa_004125600</name>
</gene>
<comment type="caution">
    <text evidence="3">The sequence shown here is derived from an EMBL/GenBank/DDBJ whole genome shotgun (WGS) entry which is preliminary data.</text>
</comment>
<dbReference type="EMBL" id="BMAT01008378">
    <property type="protein sequence ID" value="GFR83487.1"/>
    <property type="molecule type" value="Genomic_DNA"/>
</dbReference>
<feature type="compositionally biased region" description="Acidic residues" evidence="1">
    <location>
        <begin position="80"/>
        <end position="131"/>
    </location>
</feature>
<name>A0AAV4GCU2_9GAST</name>
<evidence type="ECO:0000313" key="3">
    <source>
        <dbReference type="EMBL" id="GFR83487.1"/>
    </source>
</evidence>
<feature type="chain" id="PRO_5043685745" evidence="2">
    <location>
        <begin position="22"/>
        <end position="131"/>
    </location>
</feature>
<reference evidence="3 4" key="1">
    <citation type="journal article" date="2021" name="Elife">
        <title>Chloroplast acquisition without the gene transfer in kleptoplastic sea slugs, Plakobranchus ocellatus.</title>
        <authorList>
            <person name="Maeda T."/>
            <person name="Takahashi S."/>
            <person name="Yoshida T."/>
            <person name="Shimamura S."/>
            <person name="Takaki Y."/>
            <person name="Nagai Y."/>
            <person name="Toyoda A."/>
            <person name="Suzuki Y."/>
            <person name="Arimoto A."/>
            <person name="Ishii H."/>
            <person name="Satoh N."/>
            <person name="Nishiyama T."/>
            <person name="Hasebe M."/>
            <person name="Maruyama T."/>
            <person name="Minagawa J."/>
            <person name="Obokata J."/>
            <person name="Shigenobu S."/>
        </authorList>
    </citation>
    <scope>NUCLEOTIDE SEQUENCE [LARGE SCALE GENOMIC DNA]</scope>
</reference>
<organism evidence="3 4">
    <name type="scientific">Elysia marginata</name>
    <dbReference type="NCBI Taxonomy" id="1093978"/>
    <lineage>
        <taxon>Eukaryota</taxon>
        <taxon>Metazoa</taxon>
        <taxon>Spiralia</taxon>
        <taxon>Lophotrochozoa</taxon>
        <taxon>Mollusca</taxon>
        <taxon>Gastropoda</taxon>
        <taxon>Heterobranchia</taxon>
        <taxon>Euthyneura</taxon>
        <taxon>Panpulmonata</taxon>
        <taxon>Sacoglossa</taxon>
        <taxon>Placobranchoidea</taxon>
        <taxon>Plakobranchidae</taxon>
        <taxon>Elysia</taxon>
    </lineage>
</organism>